<dbReference type="GO" id="GO:0000166">
    <property type="term" value="F:nucleotide binding"/>
    <property type="evidence" value="ECO:0007669"/>
    <property type="project" value="UniProtKB-KW"/>
</dbReference>
<keyword evidence="1" id="KW-0547">Nucleotide-binding</keyword>
<protein>
    <submittedName>
        <fullName evidence="7">Cobalamin synthesis protein P47K</fullName>
    </submittedName>
</protein>
<dbReference type="SMART" id="SM00833">
    <property type="entry name" value="CobW_C"/>
    <property type="match status" value="1"/>
</dbReference>
<dbReference type="InterPro" id="IPR003495">
    <property type="entry name" value="CobW/HypB/UreG_nucleotide-bd"/>
</dbReference>
<evidence type="ECO:0000256" key="3">
    <source>
        <dbReference type="ARBA" id="ARBA00023186"/>
    </source>
</evidence>
<dbReference type="Pfam" id="PF07683">
    <property type="entry name" value="CobW_C"/>
    <property type="match status" value="1"/>
</dbReference>
<evidence type="ECO:0000256" key="2">
    <source>
        <dbReference type="ARBA" id="ARBA00022801"/>
    </source>
</evidence>
<evidence type="ECO:0000259" key="6">
    <source>
        <dbReference type="SMART" id="SM00833"/>
    </source>
</evidence>
<evidence type="ECO:0000256" key="5">
    <source>
        <dbReference type="ARBA" id="ARBA00049117"/>
    </source>
</evidence>
<dbReference type="InterPro" id="IPR051316">
    <property type="entry name" value="Zinc-reg_GTPase_activator"/>
</dbReference>
<dbReference type="SUPFAM" id="SSF52540">
    <property type="entry name" value="P-loop containing nucleoside triphosphate hydrolases"/>
    <property type="match status" value="1"/>
</dbReference>
<dbReference type="PANTHER" id="PTHR13748:SF62">
    <property type="entry name" value="COBW DOMAIN-CONTAINING PROTEIN"/>
    <property type="match status" value="1"/>
</dbReference>
<dbReference type="Gene3D" id="3.40.50.300">
    <property type="entry name" value="P-loop containing nucleotide triphosphate hydrolases"/>
    <property type="match status" value="1"/>
</dbReference>
<dbReference type="InterPro" id="IPR011629">
    <property type="entry name" value="CobW-like_C"/>
</dbReference>
<keyword evidence="3" id="KW-0143">Chaperone</keyword>
<dbReference type="EMBL" id="FLQS01000056">
    <property type="protein sequence ID" value="SBS78634.1"/>
    <property type="molecule type" value="Genomic_DNA"/>
</dbReference>
<dbReference type="AlphaFoldDB" id="A0A1Y5PIZ5"/>
<dbReference type="SUPFAM" id="SSF90002">
    <property type="entry name" value="Hypothetical protein YjiA, C-terminal domain"/>
    <property type="match status" value="1"/>
</dbReference>
<dbReference type="Pfam" id="PF02492">
    <property type="entry name" value="cobW"/>
    <property type="match status" value="1"/>
</dbReference>
<dbReference type="InterPro" id="IPR027417">
    <property type="entry name" value="P-loop_NTPase"/>
</dbReference>
<comment type="catalytic activity">
    <reaction evidence="5">
        <text>GTP + H2O = GDP + phosphate + H(+)</text>
        <dbReference type="Rhea" id="RHEA:19669"/>
        <dbReference type="ChEBI" id="CHEBI:15377"/>
        <dbReference type="ChEBI" id="CHEBI:15378"/>
        <dbReference type="ChEBI" id="CHEBI:37565"/>
        <dbReference type="ChEBI" id="CHEBI:43474"/>
        <dbReference type="ChEBI" id="CHEBI:58189"/>
    </reaction>
    <physiologicalReaction direction="left-to-right" evidence="5">
        <dbReference type="Rhea" id="RHEA:19670"/>
    </physiologicalReaction>
</comment>
<evidence type="ECO:0000313" key="7">
    <source>
        <dbReference type="EMBL" id="SBS78634.1"/>
    </source>
</evidence>
<sequence length="361" mass="38157">MACREGVCRVWHHRQVASGTSDRGATIPVIALTGYLGAGKTTLLNHVLRTPQARIGVVINDFGEINVDAGLISGQIDEPASIAGGCVCCLPDDGQLDTALARLAEPRLRLDAIIVEASGLADPAALARIIGFSEIGGIRDGGVVDVVDAAQHFDTVDRGGVAPARYGAATLVVVNKLDQIQEADRDATLRRVESRVRERNSRAYVIGTAGGRIDPSLLYDVAAATDETGQLSFREALVDEPADAHDHVHADSVTVTAEGALDPERLMELLECPPSGVYRMKGVVAVRHRSTARGYVVNVVGPAVHIARGATPPGAQSHLVAIGTHFDTATVRARMAAALRPADGPASATAQRRWQRYLTRS</sequence>
<reference evidence="7" key="1">
    <citation type="submission" date="2016-03" db="EMBL/GenBank/DDBJ databases">
        <authorList>
            <person name="Ploux O."/>
        </authorList>
    </citation>
    <scope>NUCLEOTIDE SEQUENCE</scope>
    <source>
        <strain evidence="7">UC10</strain>
    </source>
</reference>
<dbReference type="GO" id="GO:0016787">
    <property type="term" value="F:hydrolase activity"/>
    <property type="evidence" value="ECO:0007669"/>
    <property type="project" value="UniProtKB-KW"/>
</dbReference>
<dbReference type="GO" id="GO:0005737">
    <property type="term" value="C:cytoplasm"/>
    <property type="evidence" value="ECO:0007669"/>
    <property type="project" value="TreeGrafter"/>
</dbReference>
<comment type="similarity">
    <text evidence="4">Belongs to the SIMIBI class G3E GTPase family. ZNG1 subfamily.</text>
</comment>
<accession>A0A1Y5PIZ5</accession>
<dbReference type="Gene3D" id="3.30.1220.10">
    <property type="entry name" value="CobW-like, C-terminal domain"/>
    <property type="match status" value="1"/>
</dbReference>
<evidence type="ECO:0000256" key="1">
    <source>
        <dbReference type="ARBA" id="ARBA00022741"/>
    </source>
</evidence>
<name>A0A1Y5PIZ5_9MYCO</name>
<gene>
    <name evidence="7" type="ORF">MHPYR_60122</name>
</gene>
<evidence type="ECO:0000256" key="4">
    <source>
        <dbReference type="ARBA" id="ARBA00034320"/>
    </source>
</evidence>
<dbReference type="PANTHER" id="PTHR13748">
    <property type="entry name" value="COBW-RELATED"/>
    <property type="match status" value="1"/>
</dbReference>
<keyword evidence="2" id="KW-0378">Hydrolase</keyword>
<organism evidence="7">
    <name type="scientific">uncultured Mycobacterium sp</name>
    <dbReference type="NCBI Taxonomy" id="171292"/>
    <lineage>
        <taxon>Bacteria</taxon>
        <taxon>Bacillati</taxon>
        <taxon>Actinomycetota</taxon>
        <taxon>Actinomycetes</taxon>
        <taxon>Mycobacteriales</taxon>
        <taxon>Mycobacteriaceae</taxon>
        <taxon>Mycobacterium</taxon>
        <taxon>environmental samples</taxon>
    </lineage>
</organism>
<proteinExistence type="inferred from homology"/>
<feature type="domain" description="CobW C-terminal" evidence="6">
    <location>
        <begin position="250"/>
        <end position="339"/>
    </location>
</feature>
<dbReference type="InterPro" id="IPR036627">
    <property type="entry name" value="CobW-likC_sf"/>
</dbReference>